<name>A0ABZ0Q2B1_9LACO</name>
<evidence type="ECO:0000256" key="11">
    <source>
        <dbReference type="ARBA" id="ARBA00022759"/>
    </source>
</evidence>
<dbReference type="PROSITE" id="PS51975">
    <property type="entry name" value="RNASE_H_2"/>
    <property type="match status" value="1"/>
</dbReference>
<sequence>MKKRITIKEIQLQLANITEETDPIFKQYQADPRAGVQRLLNQCKKRVLKHQVLVTQFQKRLTLEKSAWEKGLNLVAGIDEVGRGCLAGPVVTAAVILPHDFNLIEVNDSKQLSKQTRERLYPQIIEKAVSVSIGTASPATIDQLNILQATRQAMKNAVLHLAVRPQQLLVDAVDIPVNIPKQRMFKGDSKSASIAAASIVAKVYRDHLMTIYDQLYPGYDFSQNVGYGTAKHLQGLKNLGTTPIHRLTFSPVTHYVKN</sequence>
<feature type="binding site" evidence="14 15">
    <location>
        <position position="171"/>
    </location>
    <ligand>
        <name>a divalent metal cation</name>
        <dbReference type="ChEBI" id="CHEBI:60240"/>
    </ligand>
</feature>
<dbReference type="Pfam" id="PF01351">
    <property type="entry name" value="RNase_HII"/>
    <property type="match status" value="1"/>
</dbReference>
<keyword evidence="11 14" id="KW-0255">Endonuclease</keyword>
<dbReference type="GO" id="GO:0004523">
    <property type="term" value="F:RNA-DNA hybrid ribonuclease activity"/>
    <property type="evidence" value="ECO:0007669"/>
    <property type="project" value="UniProtKB-EC"/>
</dbReference>
<dbReference type="InterPro" id="IPR036397">
    <property type="entry name" value="RNaseH_sf"/>
</dbReference>
<dbReference type="Proteomes" id="UP001302696">
    <property type="component" value="Chromosome"/>
</dbReference>
<evidence type="ECO:0000313" key="18">
    <source>
        <dbReference type="EMBL" id="WPC20733.1"/>
    </source>
</evidence>
<evidence type="ECO:0000256" key="13">
    <source>
        <dbReference type="ARBA" id="ARBA00023211"/>
    </source>
</evidence>
<evidence type="ECO:0000256" key="5">
    <source>
        <dbReference type="ARBA" id="ARBA00007383"/>
    </source>
</evidence>
<evidence type="ECO:0000256" key="6">
    <source>
        <dbReference type="ARBA" id="ARBA00012180"/>
    </source>
</evidence>
<proteinExistence type="inferred from homology"/>
<dbReference type="NCBIfam" id="NF000595">
    <property type="entry name" value="PRK00015.1-3"/>
    <property type="match status" value="1"/>
</dbReference>
<dbReference type="NCBIfam" id="NF000594">
    <property type="entry name" value="PRK00015.1-1"/>
    <property type="match status" value="1"/>
</dbReference>
<evidence type="ECO:0000256" key="12">
    <source>
        <dbReference type="ARBA" id="ARBA00022801"/>
    </source>
</evidence>
<gene>
    <name evidence="14" type="primary">rnhB</name>
    <name evidence="18" type="ORF">N6G96_05360</name>
</gene>
<comment type="cofactor">
    <cofactor evidence="14 15">
        <name>Mn(2+)</name>
        <dbReference type="ChEBI" id="CHEBI:29035"/>
    </cofactor>
    <cofactor evidence="14 15">
        <name>Mg(2+)</name>
        <dbReference type="ChEBI" id="CHEBI:18420"/>
    </cofactor>
    <text evidence="14 15">Manganese or magnesium. Binds 1 divalent metal ion per monomer in the absence of substrate. May bind a second metal ion after substrate binding.</text>
</comment>
<dbReference type="EC" id="3.1.26.4" evidence="6 14"/>
<keyword evidence="10 14" id="KW-0479">Metal-binding</keyword>
<dbReference type="InterPro" id="IPR012337">
    <property type="entry name" value="RNaseH-like_sf"/>
</dbReference>
<keyword evidence="19" id="KW-1185">Reference proteome</keyword>
<evidence type="ECO:0000256" key="14">
    <source>
        <dbReference type="HAMAP-Rule" id="MF_00052"/>
    </source>
</evidence>
<evidence type="ECO:0000256" key="10">
    <source>
        <dbReference type="ARBA" id="ARBA00022723"/>
    </source>
</evidence>
<accession>A0ABZ0Q2B1</accession>
<evidence type="ECO:0000256" key="7">
    <source>
        <dbReference type="ARBA" id="ARBA00019179"/>
    </source>
</evidence>
<dbReference type="InterPro" id="IPR024567">
    <property type="entry name" value="RNase_HII/HIII_dom"/>
</dbReference>
<dbReference type="Gene3D" id="3.30.420.10">
    <property type="entry name" value="Ribonuclease H-like superfamily/Ribonuclease H"/>
    <property type="match status" value="1"/>
</dbReference>
<evidence type="ECO:0000256" key="1">
    <source>
        <dbReference type="ARBA" id="ARBA00000077"/>
    </source>
</evidence>
<evidence type="ECO:0000256" key="2">
    <source>
        <dbReference type="ARBA" id="ARBA00001946"/>
    </source>
</evidence>
<evidence type="ECO:0000259" key="17">
    <source>
        <dbReference type="PROSITE" id="PS51975"/>
    </source>
</evidence>
<dbReference type="PANTHER" id="PTHR10954:SF18">
    <property type="entry name" value="RIBONUCLEASE HII"/>
    <property type="match status" value="1"/>
</dbReference>
<dbReference type="EMBL" id="CP104778">
    <property type="protein sequence ID" value="WPC20733.1"/>
    <property type="molecule type" value="Genomic_DNA"/>
</dbReference>
<evidence type="ECO:0000256" key="15">
    <source>
        <dbReference type="PROSITE-ProRule" id="PRU01319"/>
    </source>
</evidence>
<evidence type="ECO:0000256" key="9">
    <source>
        <dbReference type="ARBA" id="ARBA00022722"/>
    </source>
</evidence>
<comment type="function">
    <text evidence="3 14 16">Endonuclease that specifically degrades the RNA of RNA-DNA hybrids.</text>
</comment>
<comment type="cofactor">
    <cofactor evidence="2">
        <name>Mg(2+)</name>
        <dbReference type="ChEBI" id="CHEBI:18420"/>
    </cofactor>
</comment>
<dbReference type="SUPFAM" id="SSF53098">
    <property type="entry name" value="Ribonuclease H-like"/>
    <property type="match status" value="1"/>
</dbReference>
<comment type="similarity">
    <text evidence="5 14 16">Belongs to the RNase HII family.</text>
</comment>
<keyword evidence="9 14" id="KW-0540">Nuclease</keyword>
<keyword evidence="13 14" id="KW-0464">Manganese</keyword>
<dbReference type="PANTHER" id="PTHR10954">
    <property type="entry name" value="RIBONUCLEASE H2 SUBUNIT A"/>
    <property type="match status" value="1"/>
</dbReference>
<dbReference type="InterPro" id="IPR022898">
    <property type="entry name" value="RNase_HII"/>
</dbReference>
<evidence type="ECO:0000256" key="3">
    <source>
        <dbReference type="ARBA" id="ARBA00004065"/>
    </source>
</evidence>
<feature type="domain" description="RNase H type-2" evidence="17">
    <location>
        <begin position="73"/>
        <end position="258"/>
    </location>
</feature>
<protein>
    <recommendedName>
        <fullName evidence="7 14">Ribonuclease HII</fullName>
        <shortName evidence="14">RNase HII</shortName>
        <ecNumber evidence="6 14">3.1.26.4</ecNumber>
    </recommendedName>
</protein>
<dbReference type="CDD" id="cd07182">
    <property type="entry name" value="RNase_HII_bacteria_HII_like"/>
    <property type="match status" value="1"/>
</dbReference>
<keyword evidence="8 14" id="KW-0963">Cytoplasm</keyword>
<keyword evidence="12 14" id="KW-0378">Hydrolase</keyword>
<dbReference type="InterPro" id="IPR001352">
    <property type="entry name" value="RNase_HII/HIII"/>
</dbReference>
<feature type="binding site" evidence="14 15">
    <location>
        <position position="79"/>
    </location>
    <ligand>
        <name>a divalent metal cation</name>
        <dbReference type="ChEBI" id="CHEBI:60240"/>
    </ligand>
</feature>
<organism evidence="18 19">
    <name type="scientific">Pediococcus inopinatus</name>
    <dbReference type="NCBI Taxonomy" id="114090"/>
    <lineage>
        <taxon>Bacteria</taxon>
        <taxon>Bacillati</taxon>
        <taxon>Bacillota</taxon>
        <taxon>Bacilli</taxon>
        <taxon>Lactobacillales</taxon>
        <taxon>Lactobacillaceae</taxon>
        <taxon>Pediococcus</taxon>
    </lineage>
</organism>
<evidence type="ECO:0000256" key="16">
    <source>
        <dbReference type="RuleBase" id="RU003515"/>
    </source>
</evidence>
<evidence type="ECO:0000256" key="4">
    <source>
        <dbReference type="ARBA" id="ARBA00004496"/>
    </source>
</evidence>
<evidence type="ECO:0000256" key="8">
    <source>
        <dbReference type="ARBA" id="ARBA00022490"/>
    </source>
</evidence>
<dbReference type="HAMAP" id="MF_00052_B">
    <property type="entry name" value="RNase_HII_B"/>
    <property type="match status" value="1"/>
</dbReference>
<reference evidence="19" key="1">
    <citation type="submission" date="2024-06" db="EMBL/GenBank/DDBJ databases">
        <authorList>
            <person name="Chang H.C."/>
            <person name="Mun S.Y."/>
        </authorList>
    </citation>
    <scope>NUCLEOTIDE SEQUENCE [LARGE SCALE GENOMIC DNA]</scope>
    <source>
        <strain evidence="19">KT1</strain>
    </source>
</reference>
<comment type="subcellular location">
    <subcellularLocation>
        <location evidence="4 14">Cytoplasm</location>
    </subcellularLocation>
</comment>
<evidence type="ECO:0000313" key="19">
    <source>
        <dbReference type="Proteomes" id="UP001302696"/>
    </source>
</evidence>
<feature type="binding site" evidence="14 15">
    <location>
        <position position="80"/>
    </location>
    <ligand>
        <name>a divalent metal cation</name>
        <dbReference type="ChEBI" id="CHEBI:60240"/>
    </ligand>
</feature>
<dbReference type="RefSeq" id="WP_057772184.1">
    <property type="nucleotide sequence ID" value="NZ_BBIM01000028.1"/>
</dbReference>
<comment type="catalytic activity">
    <reaction evidence="1 14 15 16">
        <text>Endonucleolytic cleavage to 5'-phosphomonoester.</text>
        <dbReference type="EC" id="3.1.26.4"/>
    </reaction>
</comment>